<protein>
    <submittedName>
        <fullName evidence="2">Uncharacterized protein</fullName>
    </submittedName>
</protein>
<evidence type="ECO:0000313" key="2">
    <source>
        <dbReference type="EMBL" id="AYV81136.1"/>
    </source>
</evidence>
<comment type="similarity">
    <text evidence="1">Belongs to the mimivirus R160 family.</text>
</comment>
<name>A0A3G5A1M8_9VIRU</name>
<proteinExistence type="inferred from homology"/>
<dbReference type="InterPro" id="IPR043885">
    <property type="entry name" value="DUF5847"/>
</dbReference>
<evidence type="ECO:0000256" key="1">
    <source>
        <dbReference type="ARBA" id="ARBA00023598"/>
    </source>
</evidence>
<reference evidence="2" key="1">
    <citation type="submission" date="2018-10" db="EMBL/GenBank/DDBJ databases">
        <title>Hidden diversity of soil giant viruses.</title>
        <authorList>
            <person name="Schulz F."/>
            <person name="Alteio L."/>
            <person name="Goudeau D."/>
            <person name="Ryan E.M."/>
            <person name="Malmstrom R.R."/>
            <person name="Blanchard J."/>
            <person name="Woyke T."/>
        </authorList>
    </citation>
    <scope>NUCLEOTIDE SEQUENCE</scope>
    <source>
        <strain evidence="2">HAV1</strain>
    </source>
</reference>
<organism evidence="2">
    <name type="scientific">Harvfovirus sp</name>
    <dbReference type="NCBI Taxonomy" id="2487768"/>
    <lineage>
        <taxon>Viruses</taxon>
        <taxon>Varidnaviria</taxon>
        <taxon>Bamfordvirae</taxon>
        <taxon>Nucleocytoviricota</taxon>
        <taxon>Megaviricetes</taxon>
        <taxon>Imitervirales</taxon>
        <taxon>Mimiviridae</taxon>
        <taxon>Klosneuvirinae</taxon>
    </lineage>
</organism>
<dbReference type="Pfam" id="PF19165">
    <property type="entry name" value="DUF5847"/>
    <property type="match status" value="1"/>
</dbReference>
<dbReference type="EMBL" id="MK072260">
    <property type="protein sequence ID" value="AYV81136.1"/>
    <property type="molecule type" value="Genomic_DNA"/>
</dbReference>
<sequence>MSVIGITNAIRLESNMFSTKKILYIFSYNKPPYENDCSDNSAVSIKNFIIRQLDKMNRTATIYDMFIKYPFYFPFDALELQSKKSDSSIGVKIRYHQLDFNEIPLWNIFFNDYNSTIQILLSQDVTNIDNIFQSRNKVKWFVNDILIIMELFLDVPSKKPLEIPPYLTLEKTASARELIDKLKNDYSNEKVKKIMAIIFNSYLKEGLNSLLSIFEKIGEALEKIYKHLSVGEFMINPDLDATQDILPDYAQYPNHGPNYSVIRLENENILSQIKSLNMISDTTYVLLEDIYFLRRFLDKSYITNASLFTPSFLPPFVVYILTKYFEFTVTQMTNSRYDVDQLNKKISSTDLGKEFYHLFQPDMLMPCVDLSGFSMATGDLK</sequence>
<accession>A0A3G5A1M8</accession>
<gene>
    <name evidence="2" type="ORF">Harvfovirus18_4</name>
</gene>